<dbReference type="PANTHER" id="PTHR15272">
    <property type="entry name" value="CHROMATIN ASSEMBLY FACTOR 1 SUBUNIT A CAF-1 SUBUNIT A"/>
    <property type="match status" value="1"/>
</dbReference>
<feature type="compositionally biased region" description="Basic and acidic residues" evidence="5">
    <location>
        <begin position="1"/>
        <end position="12"/>
    </location>
</feature>
<evidence type="ECO:0000259" key="6">
    <source>
        <dbReference type="Pfam" id="PF12253"/>
    </source>
</evidence>
<name>A0AAN6MN51_9PEZI</name>
<organism evidence="7 8">
    <name type="scientific">Staphylotrichum tortipilum</name>
    <dbReference type="NCBI Taxonomy" id="2831512"/>
    <lineage>
        <taxon>Eukaryota</taxon>
        <taxon>Fungi</taxon>
        <taxon>Dikarya</taxon>
        <taxon>Ascomycota</taxon>
        <taxon>Pezizomycotina</taxon>
        <taxon>Sordariomycetes</taxon>
        <taxon>Sordariomycetidae</taxon>
        <taxon>Sordariales</taxon>
        <taxon>Chaetomiaceae</taxon>
        <taxon>Staphylotrichum</taxon>
    </lineage>
</organism>
<accession>A0AAN6MN51</accession>
<feature type="compositionally biased region" description="Basic and acidic residues" evidence="5">
    <location>
        <begin position="215"/>
        <end position="228"/>
    </location>
</feature>
<protein>
    <submittedName>
        <fullName evidence="7">Chromatin assembly factor 1 subunit rlf2</fullName>
    </submittedName>
</protein>
<keyword evidence="4" id="KW-0539">Nucleus</keyword>
<dbReference type="Proteomes" id="UP001303889">
    <property type="component" value="Unassembled WGS sequence"/>
</dbReference>
<evidence type="ECO:0000256" key="2">
    <source>
        <dbReference type="ARBA" id="ARBA00022763"/>
    </source>
</evidence>
<feature type="region of interest" description="Disordered" evidence="5">
    <location>
        <begin position="399"/>
        <end position="422"/>
    </location>
</feature>
<dbReference type="PANTHER" id="PTHR15272:SF0">
    <property type="entry name" value="CHROMATIN ASSEMBLY FACTOR 1 SUBUNIT A"/>
    <property type="match status" value="1"/>
</dbReference>
<feature type="region of interest" description="Disordered" evidence="5">
    <location>
        <begin position="1"/>
        <end position="242"/>
    </location>
</feature>
<evidence type="ECO:0000256" key="1">
    <source>
        <dbReference type="ARBA" id="ARBA00004123"/>
    </source>
</evidence>
<comment type="subcellular location">
    <subcellularLocation>
        <location evidence="1">Nucleus</location>
    </subcellularLocation>
</comment>
<dbReference type="GO" id="GO:0006281">
    <property type="term" value="P:DNA repair"/>
    <property type="evidence" value="ECO:0007669"/>
    <property type="project" value="UniProtKB-KW"/>
</dbReference>
<dbReference type="GO" id="GO:0033186">
    <property type="term" value="C:CAF-1 complex"/>
    <property type="evidence" value="ECO:0007669"/>
    <property type="project" value="TreeGrafter"/>
</dbReference>
<evidence type="ECO:0000313" key="8">
    <source>
        <dbReference type="Proteomes" id="UP001303889"/>
    </source>
</evidence>
<evidence type="ECO:0000313" key="7">
    <source>
        <dbReference type="EMBL" id="KAK3902918.1"/>
    </source>
</evidence>
<feature type="region of interest" description="Disordered" evidence="5">
    <location>
        <begin position="493"/>
        <end position="544"/>
    </location>
</feature>
<dbReference type="AlphaFoldDB" id="A0AAN6MN51"/>
<keyword evidence="2" id="KW-0227">DNA damage</keyword>
<keyword evidence="8" id="KW-1185">Reference proteome</keyword>
<dbReference type="GO" id="GO:0006334">
    <property type="term" value="P:nucleosome assembly"/>
    <property type="evidence" value="ECO:0007669"/>
    <property type="project" value="TreeGrafter"/>
</dbReference>
<dbReference type="GO" id="GO:0005634">
    <property type="term" value="C:nucleus"/>
    <property type="evidence" value="ECO:0007669"/>
    <property type="project" value="UniProtKB-SubCell"/>
</dbReference>
<reference evidence="7" key="1">
    <citation type="journal article" date="2023" name="Mol. Phylogenet. Evol.">
        <title>Genome-scale phylogeny and comparative genomics of the fungal order Sordariales.</title>
        <authorList>
            <person name="Hensen N."/>
            <person name="Bonometti L."/>
            <person name="Westerberg I."/>
            <person name="Brannstrom I.O."/>
            <person name="Guillou S."/>
            <person name="Cros-Aarteil S."/>
            <person name="Calhoun S."/>
            <person name="Haridas S."/>
            <person name="Kuo A."/>
            <person name="Mondo S."/>
            <person name="Pangilinan J."/>
            <person name="Riley R."/>
            <person name="LaButti K."/>
            <person name="Andreopoulos B."/>
            <person name="Lipzen A."/>
            <person name="Chen C."/>
            <person name="Yan M."/>
            <person name="Daum C."/>
            <person name="Ng V."/>
            <person name="Clum A."/>
            <person name="Steindorff A."/>
            <person name="Ohm R.A."/>
            <person name="Martin F."/>
            <person name="Silar P."/>
            <person name="Natvig D.O."/>
            <person name="Lalanne C."/>
            <person name="Gautier V."/>
            <person name="Ament-Velasquez S.L."/>
            <person name="Kruys A."/>
            <person name="Hutchinson M.I."/>
            <person name="Powell A.J."/>
            <person name="Barry K."/>
            <person name="Miller A.N."/>
            <person name="Grigoriev I.V."/>
            <person name="Debuchy R."/>
            <person name="Gladieux P."/>
            <person name="Hiltunen Thoren M."/>
            <person name="Johannesson H."/>
        </authorList>
    </citation>
    <scope>NUCLEOTIDE SEQUENCE</scope>
    <source>
        <strain evidence="7">CBS 103.79</strain>
    </source>
</reference>
<feature type="domain" description="Chromatin assembly factor 1 subunit A dimerization" evidence="6">
    <location>
        <begin position="354"/>
        <end position="426"/>
    </location>
</feature>
<feature type="compositionally biased region" description="Polar residues" evidence="5">
    <location>
        <begin position="202"/>
        <end position="212"/>
    </location>
</feature>
<evidence type="ECO:0000256" key="4">
    <source>
        <dbReference type="ARBA" id="ARBA00023242"/>
    </source>
</evidence>
<reference evidence="7" key="2">
    <citation type="submission" date="2023-05" db="EMBL/GenBank/DDBJ databases">
        <authorList>
            <consortium name="Lawrence Berkeley National Laboratory"/>
            <person name="Steindorff A."/>
            <person name="Hensen N."/>
            <person name="Bonometti L."/>
            <person name="Westerberg I."/>
            <person name="Brannstrom I.O."/>
            <person name="Guillou S."/>
            <person name="Cros-Aarteil S."/>
            <person name="Calhoun S."/>
            <person name="Haridas S."/>
            <person name="Kuo A."/>
            <person name="Mondo S."/>
            <person name="Pangilinan J."/>
            <person name="Riley R."/>
            <person name="Labutti K."/>
            <person name="Andreopoulos B."/>
            <person name="Lipzen A."/>
            <person name="Chen C."/>
            <person name="Yanf M."/>
            <person name="Daum C."/>
            <person name="Ng V."/>
            <person name="Clum A."/>
            <person name="Ohm R."/>
            <person name="Martin F."/>
            <person name="Silar P."/>
            <person name="Natvig D."/>
            <person name="Lalanne C."/>
            <person name="Gautier V."/>
            <person name="Ament-Velasquez S.L."/>
            <person name="Kruys A."/>
            <person name="Hutchinson M.I."/>
            <person name="Powell A.J."/>
            <person name="Barry K."/>
            <person name="Miller A.N."/>
            <person name="Grigoriev I.V."/>
            <person name="Debuchy R."/>
            <person name="Gladieux P."/>
            <person name="Thoren M.H."/>
            <person name="Johannesson H."/>
        </authorList>
    </citation>
    <scope>NUCLEOTIDE SEQUENCE</scope>
    <source>
        <strain evidence="7">CBS 103.79</strain>
    </source>
</reference>
<feature type="compositionally biased region" description="Low complexity" evidence="5">
    <location>
        <begin position="51"/>
        <end position="79"/>
    </location>
</feature>
<comment type="caution">
    <text evidence="7">The sequence shown here is derived from an EMBL/GenBank/DDBJ whole genome shotgun (WGS) entry which is preliminary data.</text>
</comment>
<dbReference type="Pfam" id="PF12253">
    <property type="entry name" value="CAF1A_dimeriz"/>
    <property type="match status" value="1"/>
</dbReference>
<evidence type="ECO:0000256" key="5">
    <source>
        <dbReference type="SAM" id="MobiDB-lite"/>
    </source>
</evidence>
<evidence type="ECO:0000256" key="3">
    <source>
        <dbReference type="ARBA" id="ARBA00023204"/>
    </source>
</evidence>
<dbReference type="EMBL" id="MU855479">
    <property type="protein sequence ID" value="KAK3902918.1"/>
    <property type="molecule type" value="Genomic_DNA"/>
</dbReference>
<keyword evidence="3" id="KW-0234">DNA repair</keyword>
<feature type="compositionally biased region" description="Low complexity" evidence="5">
    <location>
        <begin position="503"/>
        <end position="528"/>
    </location>
</feature>
<sequence>MSTDLNDRDLAGRKRSHGDFLNQESCGATSFRDSKPIQTDLSLSDKENDVSCSSPAGAGSPAPKSTSAPSEAPSTVASPSPKPTPAPLGPSTTQPGSTMPKTTAQNPNDEPPKKKRLRGDEKKARDAILEAEKRQKQEEREKKRREKEEAEKQKAEQKAEQKAAKAADRAEKDQEKKQRQEEKDKKKREKEEEEAKKARSQLKLTSMFTRPATTPKKEPTASKSDEAKSSGSTPKPEAKETSLYEQMFKPFFIKENVRLANNGSLWDEETCAAKTKILDEYLAGEREQPATKFDPMEALQIAFRIRRGRVYPSVRKIMAELDGGSSNAPIDLTTESQNAQIRHTMEALKKIPLKSIKFREDVRPPYIGTISGLPAGVKSLQKVARRPVSKLLPLNYDYDSEAEWQEEEGEDVDDLDDDEEEGDLEEDMTDFLDDSEAILPARMGFDGSMEPESTGLCWEDSARKTEPALYKHRLEFILESLDSNDSINPFSTAYWTPPPAKPKPATATEPSITTSTSTTASTSASSTAKDCTMAPPPAPTDAFQALNPATAASGKKAAQPLPPDLQEKLKELVLSRPTLSKVGVIEWFAAENEKKCTRGQIKVSFEALFEKDGKVFKLRGG</sequence>
<proteinExistence type="predicted"/>
<dbReference type="InterPro" id="IPR022043">
    <property type="entry name" value="CAF1A_DD"/>
</dbReference>
<feature type="compositionally biased region" description="Polar residues" evidence="5">
    <location>
        <begin position="90"/>
        <end position="108"/>
    </location>
</feature>
<gene>
    <name evidence="7" type="ORF">C8A05DRAFT_15091</name>
</gene>
<feature type="compositionally biased region" description="Basic and acidic residues" evidence="5">
    <location>
        <begin position="118"/>
        <end position="197"/>
    </location>
</feature>